<reference evidence="8 9" key="1">
    <citation type="submission" date="2020-03" db="EMBL/GenBank/DDBJ databases">
        <authorList>
            <person name="Zhu W."/>
        </authorList>
    </citation>
    <scope>NUCLEOTIDE SEQUENCE [LARGE SCALE GENOMIC DNA]</scope>
    <source>
        <strain evidence="8 9">323-1</strain>
    </source>
</reference>
<evidence type="ECO:0000256" key="1">
    <source>
        <dbReference type="ARBA" id="ARBA00022670"/>
    </source>
</evidence>
<feature type="transmembrane region" description="Helical" evidence="6">
    <location>
        <begin position="6"/>
        <end position="26"/>
    </location>
</feature>
<dbReference type="InterPro" id="IPR024079">
    <property type="entry name" value="MetalloPept_cat_dom_sf"/>
</dbReference>
<dbReference type="GO" id="GO:0008270">
    <property type="term" value="F:zinc ion binding"/>
    <property type="evidence" value="ECO:0007669"/>
    <property type="project" value="InterPro"/>
</dbReference>
<dbReference type="Gene3D" id="3.40.390.10">
    <property type="entry name" value="Collagenase (Catalytic Domain)"/>
    <property type="match status" value="1"/>
</dbReference>
<feature type="coiled-coil region" evidence="5">
    <location>
        <begin position="105"/>
        <end position="210"/>
    </location>
</feature>
<proteinExistence type="predicted"/>
<keyword evidence="3" id="KW-0378">Hydrolase</keyword>
<dbReference type="GO" id="GO:0004222">
    <property type="term" value="F:metalloendopeptidase activity"/>
    <property type="evidence" value="ECO:0007669"/>
    <property type="project" value="InterPro"/>
</dbReference>
<keyword evidence="6" id="KW-1133">Transmembrane helix</keyword>
<feature type="domain" description="Peptidase M10 metallopeptidase" evidence="7">
    <location>
        <begin position="166"/>
        <end position="302"/>
    </location>
</feature>
<evidence type="ECO:0000256" key="2">
    <source>
        <dbReference type="ARBA" id="ARBA00022723"/>
    </source>
</evidence>
<keyword evidence="4" id="KW-0862">Zinc</keyword>
<keyword evidence="6" id="KW-0472">Membrane</keyword>
<dbReference type="InterPro" id="IPR001818">
    <property type="entry name" value="Pept_M10_metallopeptidase"/>
</dbReference>
<gene>
    <name evidence="8" type="ORF">G8E00_00165</name>
</gene>
<evidence type="ECO:0000256" key="4">
    <source>
        <dbReference type="ARBA" id="ARBA00022833"/>
    </source>
</evidence>
<keyword evidence="8" id="KW-0482">Metalloprotease</keyword>
<keyword evidence="1 8" id="KW-0645">Protease</keyword>
<keyword evidence="9" id="KW-1185">Reference proteome</keyword>
<evidence type="ECO:0000256" key="5">
    <source>
        <dbReference type="SAM" id="Coils"/>
    </source>
</evidence>
<evidence type="ECO:0000313" key="8">
    <source>
        <dbReference type="EMBL" id="QIO04483.1"/>
    </source>
</evidence>
<dbReference type="AlphaFoldDB" id="A0A6G8RRY9"/>
<evidence type="ECO:0000259" key="7">
    <source>
        <dbReference type="Pfam" id="PF00413"/>
    </source>
</evidence>
<dbReference type="Proteomes" id="UP000502297">
    <property type="component" value="Chromosome"/>
</dbReference>
<dbReference type="SUPFAM" id="SSF55486">
    <property type="entry name" value="Metalloproteases ('zincins'), catalytic domain"/>
    <property type="match status" value="1"/>
</dbReference>
<evidence type="ECO:0000256" key="6">
    <source>
        <dbReference type="SAM" id="Phobius"/>
    </source>
</evidence>
<dbReference type="RefSeq" id="WP_166221195.1">
    <property type="nucleotide sequence ID" value="NZ_CP049801.1"/>
</dbReference>
<sequence length="308" mass="36830">MSHLRFSTLFVLIIFVGYFAVQLKIYPQLKFNSLTDRIQHPFDSRVRYRIGEIDPRFNLSKSELITLAQQAADIWHLGTHQQYFIYDPNAKLSINLVYDERQSESEARRNELEQIEHSKQSIKEERAKLDELRDQLDYYHQEIERLRVNYTTKVDTYNQWINSLNQHNRAYNQNTMNQIEYEKEQLRSEQAQIQAQIDFFNERVAQLNQQVDMINSMKNEINHAVDRFNTQFQPRQFDKGIFNGREINIYEFNSINDLKLTLAHELGHALGMLHTDDPYSLMYPMMEKQNIDDFSLRPADLQLLNSRR</sequence>
<evidence type="ECO:0000256" key="3">
    <source>
        <dbReference type="ARBA" id="ARBA00022801"/>
    </source>
</evidence>
<dbReference type="GO" id="GO:0031012">
    <property type="term" value="C:extracellular matrix"/>
    <property type="evidence" value="ECO:0007669"/>
    <property type="project" value="InterPro"/>
</dbReference>
<keyword evidence="5" id="KW-0175">Coiled coil</keyword>
<keyword evidence="2" id="KW-0479">Metal-binding</keyword>
<dbReference type="Pfam" id="PF00413">
    <property type="entry name" value="Peptidase_M10"/>
    <property type="match status" value="1"/>
</dbReference>
<evidence type="ECO:0000313" key="9">
    <source>
        <dbReference type="Proteomes" id="UP000502297"/>
    </source>
</evidence>
<keyword evidence="6" id="KW-0812">Transmembrane</keyword>
<dbReference type="EMBL" id="CP049801">
    <property type="protein sequence ID" value="QIO04483.1"/>
    <property type="molecule type" value="Genomic_DNA"/>
</dbReference>
<organism evidence="8 9">
    <name type="scientific">Acinetobacter shaoyimingii</name>
    <dbReference type="NCBI Taxonomy" id="2715164"/>
    <lineage>
        <taxon>Bacteria</taxon>
        <taxon>Pseudomonadati</taxon>
        <taxon>Pseudomonadota</taxon>
        <taxon>Gammaproteobacteria</taxon>
        <taxon>Moraxellales</taxon>
        <taxon>Moraxellaceae</taxon>
        <taxon>Acinetobacter</taxon>
    </lineage>
</organism>
<dbReference type="KEGG" id="asha:G8E00_00165"/>
<name>A0A6G8RRY9_9GAMM</name>
<accession>A0A6G8RRY9</accession>
<dbReference type="GO" id="GO:0006508">
    <property type="term" value="P:proteolysis"/>
    <property type="evidence" value="ECO:0007669"/>
    <property type="project" value="UniProtKB-KW"/>
</dbReference>
<protein>
    <submittedName>
        <fullName evidence="8">Matrixin family metalloprotease</fullName>
    </submittedName>
</protein>